<evidence type="ECO:0000256" key="8">
    <source>
        <dbReference type="ARBA" id="ARBA00023136"/>
    </source>
</evidence>
<evidence type="ECO:0000313" key="11">
    <source>
        <dbReference type="Proteomes" id="UP000007110"/>
    </source>
</evidence>
<keyword evidence="4" id="KW-0812">Transmembrane</keyword>
<evidence type="ECO:0000256" key="9">
    <source>
        <dbReference type="ARBA" id="ARBA00023180"/>
    </source>
</evidence>
<proteinExistence type="inferred from homology"/>
<dbReference type="PANTHER" id="PTHR14647:SF85">
    <property type="entry name" value="GALACTOSYLCERAMIDE SULFOTRANSFERASE-LIKE"/>
    <property type="match status" value="1"/>
</dbReference>
<reference evidence="11" key="1">
    <citation type="submission" date="2015-02" db="EMBL/GenBank/DDBJ databases">
        <title>Genome sequencing for Strongylocentrotus purpuratus.</title>
        <authorList>
            <person name="Murali S."/>
            <person name="Liu Y."/>
            <person name="Vee V."/>
            <person name="English A."/>
            <person name="Wang M."/>
            <person name="Skinner E."/>
            <person name="Han Y."/>
            <person name="Muzny D.M."/>
            <person name="Worley K.C."/>
            <person name="Gibbs R.A."/>
        </authorList>
    </citation>
    <scope>NUCLEOTIDE SEQUENCE</scope>
</reference>
<evidence type="ECO:0000256" key="1">
    <source>
        <dbReference type="ARBA" id="ARBA00004323"/>
    </source>
</evidence>
<dbReference type="AlphaFoldDB" id="A0A7M7GI87"/>
<evidence type="ECO:0000256" key="7">
    <source>
        <dbReference type="ARBA" id="ARBA00023034"/>
    </source>
</evidence>
<protein>
    <recommendedName>
        <fullName evidence="12">Galactosylceramide sulfotransferase-like</fullName>
    </recommendedName>
</protein>
<dbReference type="GO" id="GO:0009247">
    <property type="term" value="P:glycolipid biosynthetic process"/>
    <property type="evidence" value="ECO:0007669"/>
    <property type="project" value="InterPro"/>
</dbReference>
<keyword evidence="5" id="KW-0735">Signal-anchor</keyword>
<evidence type="ECO:0000256" key="2">
    <source>
        <dbReference type="ARBA" id="ARBA00008124"/>
    </source>
</evidence>
<dbReference type="InterPro" id="IPR009729">
    <property type="entry name" value="Gal-3-0_sulfotransfrase"/>
</dbReference>
<evidence type="ECO:0008006" key="12">
    <source>
        <dbReference type="Google" id="ProtNLM"/>
    </source>
</evidence>
<dbReference type="InParanoid" id="A0A7M7GI87"/>
<keyword evidence="9" id="KW-0325">Glycoprotein</keyword>
<accession>A0A7M7GI87</accession>
<comment type="subcellular location">
    <subcellularLocation>
        <location evidence="1">Golgi apparatus membrane</location>
        <topology evidence="1">Single-pass type II membrane protein</topology>
    </subcellularLocation>
</comment>
<dbReference type="GO" id="GO:0000139">
    <property type="term" value="C:Golgi membrane"/>
    <property type="evidence" value="ECO:0007669"/>
    <property type="project" value="UniProtKB-SubCell"/>
</dbReference>
<dbReference type="EnsemblMetazoa" id="XM_003728864">
    <property type="protein sequence ID" value="XP_003728912"/>
    <property type="gene ID" value="LOC100892439"/>
</dbReference>
<dbReference type="RefSeq" id="XP_003728912.2">
    <property type="nucleotide sequence ID" value="XM_003728864.3"/>
</dbReference>
<dbReference type="Proteomes" id="UP000007110">
    <property type="component" value="Unassembled WGS sequence"/>
</dbReference>
<dbReference type="OrthoDB" id="514299at2759"/>
<dbReference type="PANTHER" id="PTHR14647">
    <property type="entry name" value="GALACTOSE-3-O-SULFOTRANSFERASE"/>
    <property type="match status" value="1"/>
</dbReference>
<keyword evidence="6" id="KW-1133">Transmembrane helix</keyword>
<keyword evidence="7" id="KW-0333">Golgi apparatus</keyword>
<keyword evidence="8" id="KW-0472">Membrane</keyword>
<dbReference type="GeneID" id="100892439"/>
<dbReference type="Gene3D" id="3.40.50.300">
    <property type="entry name" value="P-loop containing nucleotide triphosphate hydrolases"/>
    <property type="match status" value="1"/>
</dbReference>
<dbReference type="GO" id="GO:0008146">
    <property type="term" value="F:sulfotransferase activity"/>
    <property type="evidence" value="ECO:0000318"/>
    <property type="project" value="GO_Central"/>
</dbReference>
<evidence type="ECO:0000256" key="4">
    <source>
        <dbReference type="ARBA" id="ARBA00022692"/>
    </source>
</evidence>
<keyword evidence="11" id="KW-1185">Reference proteome</keyword>
<dbReference type="GO" id="GO:0001733">
    <property type="term" value="F:galactosylceramide sulfotransferase activity"/>
    <property type="evidence" value="ECO:0007669"/>
    <property type="project" value="InterPro"/>
</dbReference>
<reference evidence="10" key="2">
    <citation type="submission" date="2021-01" db="UniProtKB">
        <authorList>
            <consortium name="EnsemblMetazoa"/>
        </authorList>
    </citation>
    <scope>IDENTIFICATION</scope>
</reference>
<evidence type="ECO:0000256" key="5">
    <source>
        <dbReference type="ARBA" id="ARBA00022968"/>
    </source>
</evidence>
<keyword evidence="3" id="KW-0808">Transferase</keyword>
<dbReference type="SUPFAM" id="SSF52540">
    <property type="entry name" value="P-loop containing nucleoside triphosphate hydrolases"/>
    <property type="match status" value="1"/>
</dbReference>
<evidence type="ECO:0000256" key="6">
    <source>
        <dbReference type="ARBA" id="ARBA00022989"/>
    </source>
</evidence>
<dbReference type="Pfam" id="PF06990">
    <property type="entry name" value="Gal-3-0_sulfotr"/>
    <property type="match status" value="1"/>
</dbReference>
<evidence type="ECO:0000313" key="10">
    <source>
        <dbReference type="EnsemblMetazoa" id="XP_003728912"/>
    </source>
</evidence>
<organism evidence="10 11">
    <name type="scientific">Strongylocentrotus purpuratus</name>
    <name type="common">Purple sea urchin</name>
    <dbReference type="NCBI Taxonomy" id="7668"/>
    <lineage>
        <taxon>Eukaryota</taxon>
        <taxon>Metazoa</taxon>
        <taxon>Echinodermata</taxon>
        <taxon>Eleutherozoa</taxon>
        <taxon>Echinozoa</taxon>
        <taxon>Echinoidea</taxon>
        <taxon>Euechinoidea</taxon>
        <taxon>Echinacea</taxon>
        <taxon>Camarodonta</taxon>
        <taxon>Echinidea</taxon>
        <taxon>Strongylocentrotidae</taxon>
        <taxon>Strongylocentrotus</taxon>
    </lineage>
</organism>
<comment type="similarity">
    <text evidence="2">Belongs to the galactose-3-O-sulfotransferase family.</text>
</comment>
<dbReference type="InterPro" id="IPR027417">
    <property type="entry name" value="P-loop_NTPase"/>
</dbReference>
<dbReference type="KEGG" id="spu:100892439"/>
<evidence type="ECO:0000256" key="3">
    <source>
        <dbReference type="ARBA" id="ARBA00022679"/>
    </source>
</evidence>
<sequence>MPGEDQSNVYHESINNGSHLTLSDSQLGAAFKPEPLCERQKNLAFIKTHKTGSTTVASIMHRYALSHRLSCVGYKSDPARGHIRFDMLNKRSNRKFIPPLGVGVGDYANYKGYNMLTVHVRYQPKILKLFMAEGTKYVTILREPSSHFESAFTFFGAEKSLFRTRHSDNIAKFANQPSHYWHKLPRGHKKYYTRNGQMFDLSLDRRIHTDISVVKSIINDISTKFSLVLVMEYMDESLLLLKKLMCWDYRDISYVIKNHRTHTSEMDDDVRASLRKWNWADTLLYEHFNATLWKKITEYGPTFNEDLAEFREVLQKDYDECVAEELTKRRRKVVKTKLANNSDYCTHLAGSTYRLFNKVYKRQMNNTQNN</sequence>
<name>A0A7M7GI87_STRPU</name>
<dbReference type="OMA" id="CVNIFQK"/>